<gene>
    <name evidence="8" type="primary">MSRB3</name>
    <name evidence="8" type="ORF">TNCT_382961</name>
</gene>
<dbReference type="PANTHER" id="PTHR10173">
    <property type="entry name" value="METHIONINE SULFOXIDE REDUCTASE"/>
    <property type="match status" value="1"/>
</dbReference>
<keyword evidence="2 6" id="KW-0479">Metal-binding</keyword>
<dbReference type="GO" id="GO:0046872">
    <property type="term" value="F:metal ion binding"/>
    <property type="evidence" value="ECO:0007669"/>
    <property type="project" value="UniProtKB-KW"/>
</dbReference>
<accession>A0A8X6HG63</accession>
<dbReference type="NCBIfam" id="TIGR00357">
    <property type="entry name" value="peptide-methionine (R)-S-oxide reductase MsrB"/>
    <property type="match status" value="1"/>
</dbReference>
<name>A0A8X6HG63_TRICU</name>
<dbReference type="PROSITE" id="PS51790">
    <property type="entry name" value="MSRB"/>
    <property type="match status" value="1"/>
</dbReference>
<feature type="domain" description="MsrB" evidence="7">
    <location>
        <begin position="84"/>
        <end position="206"/>
    </location>
</feature>
<evidence type="ECO:0000256" key="5">
    <source>
        <dbReference type="ARBA" id="ARBA00048488"/>
    </source>
</evidence>
<dbReference type="InterPro" id="IPR028427">
    <property type="entry name" value="Met_Sox_Rdtase_MsrB"/>
</dbReference>
<comment type="function">
    <text evidence="6">Methionine-sulfoxide reductase that specifically reduces methionine (R)-sulfoxide back to methionine. While in many cases methionine oxidation is the result of random oxidation following oxidative stress, methionine oxidation is also a post-translational modification that takes place on specific residues.</text>
</comment>
<comment type="caution">
    <text evidence="8">The sequence shown here is derived from an EMBL/GenBank/DDBJ whole genome shotgun (WGS) entry which is preliminary data.</text>
</comment>
<dbReference type="InterPro" id="IPR002579">
    <property type="entry name" value="Met_Sox_Rdtase_MsrB_dom"/>
</dbReference>
<keyword evidence="4 6" id="KW-0560">Oxidoreductase</keyword>
<dbReference type="Pfam" id="PF01641">
    <property type="entry name" value="SelR"/>
    <property type="match status" value="1"/>
</dbReference>
<dbReference type="SUPFAM" id="SSF51316">
    <property type="entry name" value="Mss4-like"/>
    <property type="match status" value="1"/>
</dbReference>
<evidence type="ECO:0000313" key="9">
    <source>
        <dbReference type="Proteomes" id="UP000887116"/>
    </source>
</evidence>
<dbReference type="PANTHER" id="PTHR10173:SF52">
    <property type="entry name" value="METHIONINE-R-SULFOXIDE REDUCTASE B1"/>
    <property type="match status" value="1"/>
</dbReference>
<dbReference type="OrthoDB" id="44061at2759"/>
<dbReference type="GO" id="GO:0030091">
    <property type="term" value="P:protein repair"/>
    <property type="evidence" value="ECO:0007669"/>
    <property type="project" value="InterPro"/>
</dbReference>
<feature type="signal peptide" evidence="6">
    <location>
        <begin position="1"/>
        <end position="19"/>
    </location>
</feature>
<comment type="catalytic activity">
    <reaction evidence="5 6">
        <text>L-methionyl-[protein] + [thioredoxin]-disulfide + H2O = L-methionyl-(R)-S-oxide-[protein] + [thioredoxin]-dithiol</text>
        <dbReference type="Rhea" id="RHEA:24164"/>
        <dbReference type="Rhea" id="RHEA-COMP:10698"/>
        <dbReference type="Rhea" id="RHEA-COMP:10700"/>
        <dbReference type="Rhea" id="RHEA-COMP:12313"/>
        <dbReference type="Rhea" id="RHEA-COMP:12314"/>
        <dbReference type="ChEBI" id="CHEBI:15377"/>
        <dbReference type="ChEBI" id="CHEBI:16044"/>
        <dbReference type="ChEBI" id="CHEBI:29950"/>
        <dbReference type="ChEBI" id="CHEBI:45764"/>
        <dbReference type="ChEBI" id="CHEBI:50058"/>
        <dbReference type="EC" id="1.8.4.12"/>
    </reaction>
</comment>
<dbReference type="GO" id="GO:0005737">
    <property type="term" value="C:cytoplasm"/>
    <property type="evidence" value="ECO:0007669"/>
    <property type="project" value="TreeGrafter"/>
</dbReference>
<evidence type="ECO:0000259" key="7">
    <source>
        <dbReference type="PROSITE" id="PS51790"/>
    </source>
</evidence>
<dbReference type="Gene3D" id="2.170.150.20">
    <property type="entry name" value="Peptide methionine sulfoxide reductase"/>
    <property type="match status" value="1"/>
</dbReference>
<evidence type="ECO:0000256" key="4">
    <source>
        <dbReference type="ARBA" id="ARBA00023002"/>
    </source>
</evidence>
<sequence>MQFSFWFLMNLIRLQALNGLVINGASHSQLKNFKYCYYPAVKFYYKPVPISKTEKLIHTPFYNIKRTFKIMECCGNSCGLDLSKEALKKKLTSMQYQVTQEGETERAFTGKYYKHFEKGTYTCIVCSQPLFSSDAKFDSKCGWPAFSDVIDSKNVKYKADLSHNMKRTEVSCSSCGAHLGHMFDDGPKPTGKRFCINSAALDFKKSEDTSTCDSSSKS</sequence>
<comment type="similarity">
    <text evidence="1 6">Belongs to the MsrB Met sulfoxide reductase family.</text>
</comment>
<dbReference type="InterPro" id="IPR011057">
    <property type="entry name" value="Mss4-like_sf"/>
</dbReference>
<evidence type="ECO:0000313" key="8">
    <source>
        <dbReference type="EMBL" id="GFR22248.1"/>
    </source>
</evidence>
<organism evidence="8 9">
    <name type="scientific">Trichonephila clavata</name>
    <name type="common">Joro spider</name>
    <name type="synonym">Nephila clavata</name>
    <dbReference type="NCBI Taxonomy" id="2740835"/>
    <lineage>
        <taxon>Eukaryota</taxon>
        <taxon>Metazoa</taxon>
        <taxon>Ecdysozoa</taxon>
        <taxon>Arthropoda</taxon>
        <taxon>Chelicerata</taxon>
        <taxon>Arachnida</taxon>
        <taxon>Araneae</taxon>
        <taxon>Araneomorphae</taxon>
        <taxon>Entelegynae</taxon>
        <taxon>Araneoidea</taxon>
        <taxon>Nephilidae</taxon>
        <taxon>Trichonephila</taxon>
    </lineage>
</organism>
<dbReference type="Proteomes" id="UP000887116">
    <property type="component" value="Unassembled WGS sequence"/>
</dbReference>
<keyword evidence="9" id="KW-1185">Reference proteome</keyword>
<evidence type="ECO:0000256" key="3">
    <source>
        <dbReference type="ARBA" id="ARBA00022833"/>
    </source>
</evidence>
<dbReference type="FunFam" id="2.170.150.20:FF:000001">
    <property type="entry name" value="Peptide methionine sulfoxide reductase MsrB"/>
    <property type="match status" value="1"/>
</dbReference>
<evidence type="ECO:0000256" key="1">
    <source>
        <dbReference type="ARBA" id="ARBA00007174"/>
    </source>
</evidence>
<feature type="chain" id="PRO_5036516060" description="Peptide-methionine (R)-S-oxide reductase" evidence="6">
    <location>
        <begin position="20"/>
        <end position="218"/>
    </location>
</feature>
<evidence type="ECO:0000256" key="2">
    <source>
        <dbReference type="ARBA" id="ARBA00022723"/>
    </source>
</evidence>
<reference evidence="8" key="1">
    <citation type="submission" date="2020-07" db="EMBL/GenBank/DDBJ databases">
        <title>Multicomponent nature underlies the extraordinary mechanical properties of spider dragline silk.</title>
        <authorList>
            <person name="Kono N."/>
            <person name="Nakamura H."/>
            <person name="Mori M."/>
            <person name="Yoshida Y."/>
            <person name="Ohtoshi R."/>
            <person name="Malay A.D."/>
            <person name="Moran D.A.P."/>
            <person name="Tomita M."/>
            <person name="Numata K."/>
            <person name="Arakawa K."/>
        </authorList>
    </citation>
    <scope>NUCLEOTIDE SEQUENCE</scope>
</reference>
<keyword evidence="3 6" id="KW-0862">Zinc</keyword>
<evidence type="ECO:0000256" key="6">
    <source>
        <dbReference type="RuleBase" id="RU365044"/>
    </source>
</evidence>
<dbReference type="EMBL" id="BMAO01008267">
    <property type="protein sequence ID" value="GFR22248.1"/>
    <property type="molecule type" value="Genomic_DNA"/>
</dbReference>
<dbReference type="GO" id="GO:0033743">
    <property type="term" value="F:peptide-methionine (R)-S-oxide reductase activity"/>
    <property type="evidence" value="ECO:0007669"/>
    <property type="project" value="UniProtKB-EC"/>
</dbReference>
<keyword evidence="6" id="KW-0732">Signal</keyword>
<dbReference type="AlphaFoldDB" id="A0A8X6HG63"/>
<dbReference type="GO" id="GO:0006979">
    <property type="term" value="P:response to oxidative stress"/>
    <property type="evidence" value="ECO:0007669"/>
    <property type="project" value="InterPro"/>
</dbReference>
<proteinExistence type="inferred from homology"/>
<dbReference type="EC" id="1.8.4.12" evidence="6"/>
<protein>
    <recommendedName>
        <fullName evidence="6">Peptide-methionine (R)-S-oxide reductase</fullName>
        <ecNumber evidence="6">1.8.4.12</ecNumber>
    </recommendedName>
</protein>
<comment type="cofactor">
    <cofactor evidence="6">
        <name>Zn(2+)</name>
        <dbReference type="ChEBI" id="CHEBI:29105"/>
    </cofactor>
    <text evidence="6">Binds 1 zinc ion per subunit.</text>
</comment>